<keyword evidence="4" id="KW-0964">Secreted</keyword>
<dbReference type="OrthoDB" id="3767534at2759"/>
<feature type="region of interest" description="Disordered" evidence="10">
    <location>
        <begin position="204"/>
        <end position="237"/>
    </location>
</feature>
<evidence type="ECO:0000256" key="6">
    <source>
        <dbReference type="ARBA" id="ARBA00022729"/>
    </source>
</evidence>
<keyword evidence="7 9" id="KW-1015">Disulfide bond</keyword>
<organism evidence="12 13">
    <name type="scientific">Zymoseptoria brevis</name>
    <dbReference type="NCBI Taxonomy" id="1047168"/>
    <lineage>
        <taxon>Eukaryota</taxon>
        <taxon>Fungi</taxon>
        <taxon>Dikarya</taxon>
        <taxon>Ascomycota</taxon>
        <taxon>Pezizomycotina</taxon>
        <taxon>Dothideomycetes</taxon>
        <taxon>Dothideomycetidae</taxon>
        <taxon>Mycosphaerellales</taxon>
        <taxon>Mycosphaerellaceae</taxon>
        <taxon>Zymoseptoria</taxon>
    </lineage>
</organism>
<comment type="subcellular location">
    <subcellularLocation>
        <location evidence="1">Membrane</location>
        <topology evidence="1">Lipid-anchor</topology>
        <topology evidence="1">GPI-anchor</topology>
    </subcellularLocation>
    <subcellularLocation>
        <location evidence="2">Secreted</location>
    </subcellularLocation>
</comment>
<comment type="caution">
    <text evidence="12">The sequence shown here is derived from an EMBL/GenBank/DDBJ whole genome shotgun (WGS) entry which is preliminary data.</text>
</comment>
<feature type="compositionally biased region" description="Polar residues" evidence="10">
    <location>
        <begin position="173"/>
        <end position="185"/>
    </location>
</feature>
<evidence type="ECO:0000256" key="7">
    <source>
        <dbReference type="ARBA" id="ARBA00023157"/>
    </source>
</evidence>
<feature type="compositionally biased region" description="Polar residues" evidence="10">
    <location>
        <begin position="213"/>
        <end position="225"/>
    </location>
</feature>
<keyword evidence="8" id="KW-0449">Lipoprotein</keyword>
<evidence type="ECO:0000256" key="2">
    <source>
        <dbReference type="ARBA" id="ARBA00004613"/>
    </source>
</evidence>
<evidence type="ECO:0000256" key="1">
    <source>
        <dbReference type="ARBA" id="ARBA00004589"/>
    </source>
</evidence>
<accession>A0A0F4GA95</accession>
<keyword evidence="6" id="KW-0732">Signal</keyword>
<protein>
    <recommendedName>
        <fullName evidence="11">CFEM domain-containing protein</fullName>
    </recommendedName>
</protein>
<dbReference type="EMBL" id="LAFY01004196">
    <property type="protein sequence ID" value="KJX93917.1"/>
    <property type="molecule type" value="Genomic_DNA"/>
</dbReference>
<feature type="region of interest" description="Disordered" evidence="10">
    <location>
        <begin position="111"/>
        <end position="187"/>
    </location>
</feature>
<keyword evidence="5" id="KW-0336">GPI-anchor</keyword>
<gene>
    <name evidence="12" type="ORF">TI39_contig4237g00005</name>
</gene>
<sequence>MQFFNPFTFAATTTLPLIAAQQMNIPSCASSPLLSVIADFGCQIEPRDCYCTKAEVVQSIASAVVPACSGAIDQAGISSVVSSFCAITATAEESTVDTTISKRTITRELTTTVDGGPIAPPGITDAATLPESGPAEETAPTGDLSSADIPSPTGAAPITDESSPEDGAAPTEGSPSPTDRPSNTGEAAIPFTTAAPEAEISTADVPTPEEQPALTTASNPNNLTAPSAGDNPPPAAFTGAGNLRNNAAALVLALAGMGWVFAEL</sequence>
<comment type="similarity">
    <text evidence="3">Belongs to the RBT5 family.</text>
</comment>
<evidence type="ECO:0000256" key="9">
    <source>
        <dbReference type="PROSITE-ProRule" id="PRU01356"/>
    </source>
</evidence>
<proteinExistence type="inferred from homology"/>
<name>A0A0F4GA95_9PEZI</name>
<evidence type="ECO:0000256" key="8">
    <source>
        <dbReference type="ARBA" id="ARBA00023288"/>
    </source>
</evidence>
<evidence type="ECO:0000313" key="12">
    <source>
        <dbReference type="EMBL" id="KJX93917.1"/>
    </source>
</evidence>
<feature type="domain" description="CFEM" evidence="11">
    <location>
        <begin position="1"/>
        <end position="112"/>
    </location>
</feature>
<dbReference type="GO" id="GO:0098552">
    <property type="term" value="C:side of membrane"/>
    <property type="evidence" value="ECO:0007669"/>
    <property type="project" value="UniProtKB-KW"/>
</dbReference>
<feature type="disulfide bond" evidence="9">
    <location>
        <begin position="42"/>
        <end position="49"/>
    </location>
</feature>
<comment type="caution">
    <text evidence="9">Lacks conserved residue(s) required for the propagation of feature annotation.</text>
</comment>
<evidence type="ECO:0000256" key="5">
    <source>
        <dbReference type="ARBA" id="ARBA00022622"/>
    </source>
</evidence>
<dbReference type="AlphaFoldDB" id="A0A0F4GA95"/>
<keyword evidence="5" id="KW-0472">Membrane</keyword>
<evidence type="ECO:0000256" key="4">
    <source>
        <dbReference type="ARBA" id="ARBA00022525"/>
    </source>
</evidence>
<evidence type="ECO:0000256" key="3">
    <source>
        <dbReference type="ARBA" id="ARBA00010031"/>
    </source>
</evidence>
<evidence type="ECO:0000313" key="13">
    <source>
        <dbReference type="Proteomes" id="UP000033647"/>
    </source>
</evidence>
<evidence type="ECO:0000259" key="11">
    <source>
        <dbReference type="PROSITE" id="PS52012"/>
    </source>
</evidence>
<dbReference type="GO" id="GO:0005576">
    <property type="term" value="C:extracellular region"/>
    <property type="evidence" value="ECO:0007669"/>
    <property type="project" value="UniProtKB-SubCell"/>
</dbReference>
<dbReference type="Pfam" id="PF05730">
    <property type="entry name" value="CFEM"/>
    <property type="match status" value="1"/>
</dbReference>
<feature type="disulfide bond" evidence="9">
    <location>
        <begin position="28"/>
        <end position="68"/>
    </location>
</feature>
<evidence type="ECO:0000256" key="10">
    <source>
        <dbReference type="SAM" id="MobiDB-lite"/>
    </source>
</evidence>
<keyword evidence="5" id="KW-0325">Glycoprotein</keyword>
<keyword evidence="13" id="KW-1185">Reference proteome</keyword>
<dbReference type="InterPro" id="IPR008427">
    <property type="entry name" value="Extracellular_membr_CFEM_dom"/>
</dbReference>
<dbReference type="PROSITE" id="PS52012">
    <property type="entry name" value="CFEM"/>
    <property type="match status" value="1"/>
</dbReference>
<dbReference type="Proteomes" id="UP000033647">
    <property type="component" value="Unassembled WGS sequence"/>
</dbReference>
<reference evidence="12 13" key="1">
    <citation type="submission" date="2015-03" db="EMBL/GenBank/DDBJ databases">
        <title>RNA-seq based gene annotation and comparative genomics of four Zymoseptoria species reveal species-specific pathogenicity related genes and transposable element activity.</title>
        <authorList>
            <person name="Grandaubert J."/>
            <person name="Bhattacharyya A."/>
            <person name="Stukenbrock E.H."/>
        </authorList>
    </citation>
    <scope>NUCLEOTIDE SEQUENCE [LARGE SCALE GENOMIC DNA]</scope>
    <source>
        <strain evidence="12 13">Zb18110</strain>
    </source>
</reference>